<protein>
    <submittedName>
        <fullName evidence="1">Uncharacterized protein</fullName>
    </submittedName>
</protein>
<organism evidence="1">
    <name type="scientific">viral metagenome</name>
    <dbReference type="NCBI Taxonomy" id="1070528"/>
    <lineage>
        <taxon>unclassified sequences</taxon>
        <taxon>metagenomes</taxon>
        <taxon>organismal metagenomes</taxon>
    </lineage>
</organism>
<evidence type="ECO:0000313" key="1">
    <source>
        <dbReference type="EMBL" id="QJA92579.1"/>
    </source>
</evidence>
<gene>
    <name evidence="1" type="ORF">MM415B04575_0011</name>
</gene>
<name>A0A6M3LE01_9ZZZZ</name>
<sequence length="76" mass="8390">MLATDYGITLDSEAGYNQVHDAIYNPALPIDGAKRAELKSLIDSRFNTLNYRWEKATGKDDAWANLGIIQQAMMGG</sequence>
<proteinExistence type="predicted"/>
<accession>A0A6M3LE01</accession>
<dbReference type="AlphaFoldDB" id="A0A6M3LE01"/>
<reference evidence="1" key="1">
    <citation type="submission" date="2020-03" db="EMBL/GenBank/DDBJ databases">
        <title>The deep terrestrial virosphere.</title>
        <authorList>
            <person name="Holmfeldt K."/>
            <person name="Nilsson E."/>
            <person name="Simone D."/>
            <person name="Lopez-Fernandez M."/>
            <person name="Wu X."/>
            <person name="de Brujin I."/>
            <person name="Lundin D."/>
            <person name="Andersson A."/>
            <person name="Bertilsson S."/>
            <person name="Dopson M."/>
        </authorList>
    </citation>
    <scope>NUCLEOTIDE SEQUENCE</scope>
    <source>
        <strain evidence="1">MM415B04575</strain>
    </source>
</reference>
<dbReference type="EMBL" id="MT143078">
    <property type="protein sequence ID" value="QJA92579.1"/>
    <property type="molecule type" value="Genomic_DNA"/>
</dbReference>